<protein>
    <submittedName>
        <fullName evidence="1">Uncharacterized protein</fullName>
    </submittedName>
</protein>
<accession>A0A1R2BS41</accession>
<gene>
    <name evidence="1" type="ORF">SteCoe_20598</name>
</gene>
<evidence type="ECO:0000313" key="2">
    <source>
        <dbReference type="Proteomes" id="UP000187209"/>
    </source>
</evidence>
<dbReference type="SUPFAM" id="SSF57845">
    <property type="entry name" value="B-box zinc-binding domain"/>
    <property type="match status" value="1"/>
</dbReference>
<keyword evidence="2" id="KW-1185">Reference proteome</keyword>
<reference evidence="1 2" key="1">
    <citation type="submission" date="2016-11" db="EMBL/GenBank/DDBJ databases">
        <title>The macronuclear genome of Stentor coeruleus: a giant cell with tiny introns.</title>
        <authorList>
            <person name="Slabodnick M."/>
            <person name="Ruby J.G."/>
            <person name="Reiff S.B."/>
            <person name="Swart E.C."/>
            <person name="Gosai S."/>
            <person name="Prabakaran S."/>
            <person name="Witkowska E."/>
            <person name="Larue G.E."/>
            <person name="Fisher S."/>
            <person name="Freeman R.M."/>
            <person name="Gunawardena J."/>
            <person name="Chu W."/>
            <person name="Stover N.A."/>
            <person name="Gregory B.D."/>
            <person name="Nowacki M."/>
            <person name="Derisi J."/>
            <person name="Roy S.W."/>
            <person name="Marshall W.F."/>
            <person name="Sood P."/>
        </authorList>
    </citation>
    <scope>NUCLEOTIDE SEQUENCE [LARGE SCALE GENOMIC DNA]</scope>
    <source>
        <strain evidence="1">WM001</strain>
    </source>
</reference>
<comment type="caution">
    <text evidence="1">The sequence shown here is derived from an EMBL/GenBank/DDBJ whole genome shotgun (WGS) entry which is preliminary data.</text>
</comment>
<proteinExistence type="predicted"/>
<dbReference type="Proteomes" id="UP000187209">
    <property type="component" value="Unassembled WGS sequence"/>
</dbReference>
<evidence type="ECO:0000313" key="1">
    <source>
        <dbReference type="EMBL" id="OMJ79395.1"/>
    </source>
</evidence>
<dbReference type="EMBL" id="MPUH01000473">
    <property type="protein sequence ID" value="OMJ79395.1"/>
    <property type="molecule type" value="Genomic_DNA"/>
</dbReference>
<dbReference type="AlphaFoldDB" id="A0A1R2BS41"/>
<sequence length="162" mass="18511">MYWLEKFLPSCCTTRKSSETITNQKIDSTINNQLEILPINKAFSQIVLTKNDNFPLSPSEEHLENSQVSSEVIIEIAKPLEKTPDTPEKSDIKNDTTNKLLCGFCGNLATGYCPGCPLYRFCGECYNENHITQKTPHKFISYMERRNSFSLNNGMKKLKVFM</sequence>
<name>A0A1R2BS41_9CILI</name>
<organism evidence="1 2">
    <name type="scientific">Stentor coeruleus</name>
    <dbReference type="NCBI Taxonomy" id="5963"/>
    <lineage>
        <taxon>Eukaryota</taxon>
        <taxon>Sar</taxon>
        <taxon>Alveolata</taxon>
        <taxon>Ciliophora</taxon>
        <taxon>Postciliodesmatophora</taxon>
        <taxon>Heterotrichea</taxon>
        <taxon>Heterotrichida</taxon>
        <taxon>Stentoridae</taxon>
        <taxon>Stentor</taxon>
    </lineage>
</organism>